<evidence type="ECO:0000313" key="4">
    <source>
        <dbReference type="Proteomes" id="UP001208186"/>
    </source>
</evidence>
<reference evidence="3" key="1">
    <citation type="submission" date="2023-02" db="EMBL/GenBank/DDBJ databases">
        <title>Enrichment on poylsaccharides allowed isolation of novel metabolic and taxonomic groups of Haloarchaea.</title>
        <authorList>
            <person name="Sorokin D.Y."/>
            <person name="Elcheninov A.G."/>
            <person name="Khizhniak T.V."/>
            <person name="Kolganova T.V."/>
            <person name="Kublanov I.V."/>
        </authorList>
    </citation>
    <scope>NUCLEOTIDE SEQUENCE</scope>
    <source>
        <strain evidence="2 4">HArc-curdl5-1</strain>
        <strain evidence="3">HArc-curdl7</strain>
    </source>
</reference>
<dbReference type="EMBL" id="JAOPKC010000011">
    <property type="protein sequence ID" value="MCU4718470.1"/>
    <property type="molecule type" value="Genomic_DNA"/>
</dbReference>
<dbReference type="RefSeq" id="WP_315909226.1">
    <property type="nucleotide sequence ID" value="NZ_JAOPKC010000011.1"/>
</dbReference>
<evidence type="ECO:0000313" key="5">
    <source>
        <dbReference type="Proteomes" id="UP001209746"/>
    </source>
</evidence>
<feature type="compositionally biased region" description="Acidic residues" evidence="1">
    <location>
        <begin position="158"/>
        <end position="176"/>
    </location>
</feature>
<dbReference type="EMBL" id="JAOPKD010000010">
    <property type="protein sequence ID" value="MCU4727511.1"/>
    <property type="molecule type" value="Genomic_DNA"/>
</dbReference>
<gene>
    <name evidence="3" type="ORF">OB914_11090</name>
    <name evidence="2" type="ORF">OB916_10395</name>
</gene>
<feature type="region of interest" description="Disordered" evidence="1">
    <location>
        <begin position="48"/>
        <end position="259"/>
    </location>
</feature>
<proteinExistence type="predicted"/>
<feature type="compositionally biased region" description="Low complexity" evidence="1">
    <location>
        <begin position="111"/>
        <end position="140"/>
    </location>
</feature>
<feature type="compositionally biased region" description="Acidic residues" evidence="1">
    <location>
        <begin position="82"/>
        <end position="110"/>
    </location>
</feature>
<accession>A0AAE3ICF6</accession>
<keyword evidence="4" id="KW-1185">Reference proteome</keyword>
<dbReference type="AlphaFoldDB" id="A0AAE3ICF6"/>
<name>A0AAE3ICF6_9EURY</name>
<evidence type="ECO:0000256" key="1">
    <source>
        <dbReference type="SAM" id="MobiDB-lite"/>
    </source>
</evidence>
<feature type="compositionally biased region" description="Acidic residues" evidence="1">
    <location>
        <begin position="222"/>
        <end position="231"/>
    </location>
</feature>
<dbReference type="Proteomes" id="UP001208186">
    <property type="component" value="Unassembled WGS sequence"/>
</dbReference>
<feature type="compositionally biased region" description="Acidic residues" evidence="1">
    <location>
        <begin position="240"/>
        <end position="249"/>
    </location>
</feature>
<dbReference type="Proteomes" id="UP001209746">
    <property type="component" value="Unassembled WGS sequence"/>
</dbReference>
<evidence type="ECO:0000313" key="2">
    <source>
        <dbReference type="EMBL" id="MCU4718470.1"/>
    </source>
</evidence>
<dbReference type="InterPro" id="IPR055519">
    <property type="entry name" value="DUF7093"/>
</dbReference>
<dbReference type="Pfam" id="PF23373">
    <property type="entry name" value="DUF7093"/>
    <property type="match status" value="1"/>
</dbReference>
<evidence type="ECO:0000313" key="3">
    <source>
        <dbReference type="EMBL" id="MCU4727511.1"/>
    </source>
</evidence>
<sequence length="302" mass="31770">MSLKCSIFGHSFEESTVEREREEQGSEVVITIREVQTCTRCGETRVVSENKEVTTLETPDDVGMVPEESADDGVDSAGDPDAAVESDPEAAVESESDADVTAADDADPEPAAEGSPPSQSETGEGPPSPSTSEESSPPQSETEERSSSAGSDGTTPEASEEPPVTDDAEILEDDPETPDREPGQWPQEADENGSEPTGEVGPDLGAIEEAESDVDESKTDAEFIDESDESDAQPQTNEWPSEEEIDAASEPDAGGPGAVTVPGGSYVCRECGFSTPVEESSLREGDFCPECHRGTLVHVEGQ</sequence>
<protein>
    <submittedName>
        <fullName evidence="3">Uncharacterized protein</fullName>
    </submittedName>
</protein>
<organism evidence="3 5">
    <name type="scientific">Halapricum hydrolyticum</name>
    <dbReference type="NCBI Taxonomy" id="2979991"/>
    <lineage>
        <taxon>Archaea</taxon>
        <taxon>Methanobacteriati</taxon>
        <taxon>Methanobacteriota</taxon>
        <taxon>Stenosarchaea group</taxon>
        <taxon>Halobacteria</taxon>
        <taxon>Halobacteriales</taxon>
        <taxon>Haloarculaceae</taxon>
        <taxon>Halapricum</taxon>
    </lineage>
</organism>
<comment type="caution">
    <text evidence="3">The sequence shown here is derived from an EMBL/GenBank/DDBJ whole genome shotgun (WGS) entry which is preliminary data.</text>
</comment>